<dbReference type="SUPFAM" id="SSF53850">
    <property type="entry name" value="Periplasmic binding protein-like II"/>
    <property type="match status" value="1"/>
</dbReference>
<dbReference type="eggNOG" id="COG0583">
    <property type="taxonomic scope" value="Bacteria"/>
</dbReference>
<reference evidence="7" key="1">
    <citation type="submission" date="2013-03" db="EMBL/GenBank/DDBJ databases">
        <title>Genome sequence of Chthonomonas calidirosea, the first sequenced genome from the Armatimonadetes phylum (formally candidate division OP10).</title>
        <authorList>
            <person name="Lee K.C.Y."/>
            <person name="Morgan X.C."/>
            <person name="Dunfield P.F."/>
            <person name="Tamas I."/>
            <person name="Houghton K.M."/>
            <person name="Vyssotski M."/>
            <person name="Ryan J.L.J."/>
            <person name="Lagutin K."/>
            <person name="McDonald I.R."/>
            <person name="Stott M.B."/>
        </authorList>
    </citation>
    <scope>NUCLEOTIDE SEQUENCE [LARGE SCALE GENOMIC DNA]</scope>
    <source>
        <strain evidence="7">DSM 23976 / ICMP 18418 / T49</strain>
    </source>
</reference>
<dbReference type="Gene3D" id="1.10.10.10">
    <property type="entry name" value="Winged helix-like DNA-binding domain superfamily/Winged helix DNA-binding domain"/>
    <property type="match status" value="1"/>
</dbReference>
<dbReference type="PANTHER" id="PTHR30126">
    <property type="entry name" value="HTH-TYPE TRANSCRIPTIONAL REGULATOR"/>
    <property type="match status" value="1"/>
</dbReference>
<dbReference type="SUPFAM" id="SSF46785">
    <property type="entry name" value="Winged helix' DNA-binding domain"/>
    <property type="match status" value="1"/>
</dbReference>
<evidence type="ECO:0000256" key="4">
    <source>
        <dbReference type="ARBA" id="ARBA00023163"/>
    </source>
</evidence>
<dbReference type="InterPro" id="IPR036390">
    <property type="entry name" value="WH_DNA-bd_sf"/>
</dbReference>
<dbReference type="GO" id="GO:0000976">
    <property type="term" value="F:transcription cis-regulatory region binding"/>
    <property type="evidence" value="ECO:0007669"/>
    <property type="project" value="TreeGrafter"/>
</dbReference>
<dbReference type="FunFam" id="1.10.10.10:FF:000001">
    <property type="entry name" value="LysR family transcriptional regulator"/>
    <property type="match status" value="1"/>
</dbReference>
<organism evidence="6 7">
    <name type="scientific">Chthonomonas calidirosea (strain DSM 23976 / ICMP 18418 / T49)</name>
    <dbReference type="NCBI Taxonomy" id="1303518"/>
    <lineage>
        <taxon>Bacteria</taxon>
        <taxon>Bacillati</taxon>
        <taxon>Armatimonadota</taxon>
        <taxon>Chthonomonadia</taxon>
        <taxon>Chthonomonadales</taxon>
        <taxon>Chthonomonadaceae</taxon>
        <taxon>Chthonomonas</taxon>
    </lineage>
</organism>
<keyword evidence="3" id="KW-0238">DNA-binding</keyword>
<evidence type="ECO:0000256" key="1">
    <source>
        <dbReference type="ARBA" id="ARBA00009437"/>
    </source>
</evidence>
<evidence type="ECO:0000259" key="5">
    <source>
        <dbReference type="PROSITE" id="PS50931"/>
    </source>
</evidence>
<comment type="similarity">
    <text evidence="1">Belongs to the LysR transcriptional regulatory family.</text>
</comment>
<dbReference type="HOGENOM" id="CLU_039613_6_1_0"/>
<dbReference type="Proteomes" id="UP000014227">
    <property type="component" value="Chromosome I"/>
</dbReference>
<accession>S0ETQ7</accession>
<dbReference type="PROSITE" id="PS50931">
    <property type="entry name" value="HTH_LYSR"/>
    <property type="match status" value="1"/>
</dbReference>
<dbReference type="Pfam" id="PF00126">
    <property type="entry name" value="HTH_1"/>
    <property type="match status" value="1"/>
</dbReference>
<evidence type="ECO:0000313" key="6">
    <source>
        <dbReference type="EMBL" id="CCW34868.1"/>
    </source>
</evidence>
<dbReference type="InterPro" id="IPR000847">
    <property type="entry name" value="LysR_HTH_N"/>
</dbReference>
<dbReference type="KEGG" id="ccz:CCALI_01046"/>
<evidence type="ECO:0000313" key="7">
    <source>
        <dbReference type="Proteomes" id="UP000014227"/>
    </source>
</evidence>
<keyword evidence="2" id="KW-0805">Transcription regulation</keyword>
<dbReference type="PATRIC" id="fig|1303518.3.peg.1062"/>
<dbReference type="InParanoid" id="S0ETQ7"/>
<evidence type="ECO:0000256" key="3">
    <source>
        <dbReference type="ARBA" id="ARBA00023125"/>
    </source>
</evidence>
<dbReference type="Gene3D" id="3.40.190.290">
    <property type="match status" value="1"/>
</dbReference>
<feature type="domain" description="HTH lysR-type" evidence="5">
    <location>
        <begin position="1"/>
        <end position="60"/>
    </location>
</feature>
<keyword evidence="7" id="KW-1185">Reference proteome</keyword>
<sequence length="306" mass="34032">MDLKDLQLFCDLVETGSFSKTAQRNFITQSAVSQRMRILERELGRTLLSRQKGKGKVEVTDAGRLLYEGARSLVREAIALEERLKGYSDSIEGTVRIATVYSVGLHELPGRLKPFLRQYPQVSVHLEYSSTARIYNDVFSGAMDIGIVAVPTTHVGVEVLPFSDEPMALICPPEHPFARFETIRLHQLNGQNFVTFDVNIPTRKLVDERLRLAGVHVRIVNTCDNIEMLKNLVELGQGISLVPEITARKEAREGSLVIVPLAPEDAFCRPVGLLLRRRNPQRAVVRVLVEALIGKSKGEGPAKSSP</sequence>
<keyword evidence="4" id="KW-0804">Transcription</keyword>
<dbReference type="InterPro" id="IPR005119">
    <property type="entry name" value="LysR_subst-bd"/>
</dbReference>
<dbReference type="Pfam" id="PF03466">
    <property type="entry name" value="LysR_substrate"/>
    <property type="match status" value="1"/>
</dbReference>
<dbReference type="STRING" id="454171.CP488_00110"/>
<dbReference type="CDD" id="cd05466">
    <property type="entry name" value="PBP2_LTTR_substrate"/>
    <property type="match status" value="1"/>
</dbReference>
<dbReference type="OrthoDB" id="9785745at2"/>
<protein>
    <submittedName>
        <fullName evidence="6">Transcriptional regulator</fullName>
    </submittedName>
</protein>
<proteinExistence type="inferred from homology"/>
<dbReference type="RefSeq" id="WP_016482417.1">
    <property type="nucleotide sequence ID" value="NC_021487.1"/>
</dbReference>
<dbReference type="PANTHER" id="PTHR30126:SF40">
    <property type="entry name" value="HTH-TYPE TRANSCRIPTIONAL REGULATOR GLTR"/>
    <property type="match status" value="1"/>
</dbReference>
<dbReference type="AlphaFoldDB" id="S0ETQ7"/>
<dbReference type="InterPro" id="IPR036388">
    <property type="entry name" value="WH-like_DNA-bd_sf"/>
</dbReference>
<dbReference type="GO" id="GO:0003700">
    <property type="term" value="F:DNA-binding transcription factor activity"/>
    <property type="evidence" value="ECO:0007669"/>
    <property type="project" value="InterPro"/>
</dbReference>
<name>S0ETQ7_CHTCT</name>
<dbReference type="FunCoup" id="S0ETQ7">
    <property type="interactions" value="178"/>
</dbReference>
<gene>
    <name evidence="6" type="ORF">CCALI_01046</name>
</gene>
<evidence type="ECO:0000256" key="2">
    <source>
        <dbReference type="ARBA" id="ARBA00023015"/>
    </source>
</evidence>
<dbReference type="EMBL" id="HF951689">
    <property type="protein sequence ID" value="CCW34868.1"/>
    <property type="molecule type" value="Genomic_DNA"/>
</dbReference>